<dbReference type="AlphaFoldDB" id="A0A1G4NSQ8"/>
<reference evidence="1" key="2">
    <citation type="submission" date="2016-10" db="EMBL/GenBank/DDBJ databases">
        <authorList>
            <person name="de Groot N.N."/>
        </authorList>
    </citation>
    <scope>NUCLEOTIDE SEQUENCE</scope>
    <source>
        <strain evidence="1">HV04060</strain>
    </source>
</reference>
<reference evidence="1" key="1">
    <citation type="submission" date="2016-10" db="EMBL/GenBank/DDBJ databases">
        <title>Chloroplast genomes as a tool to resolve red algal phylogenies: a case study in the Nemaliales.</title>
        <authorList>
            <person name="Costa J.F."/>
            <person name="Lin S.M."/>
            <person name="Macaya E.C."/>
            <person name="Fernandez-Garcia C."/>
            <person name="Verbruggen H."/>
        </authorList>
    </citation>
    <scope>NUCLEOTIDE SEQUENCE</scope>
    <source>
        <strain evidence="1">HV04060</strain>
    </source>
</reference>
<keyword evidence="1" id="KW-0808">Transferase</keyword>
<dbReference type="GeneID" id="29998609"/>
<accession>A0A1G4NSQ8</accession>
<evidence type="ECO:0000313" key="1">
    <source>
        <dbReference type="EMBL" id="SCW21654.1"/>
    </source>
</evidence>
<dbReference type="Gene3D" id="3.40.50.2020">
    <property type="match status" value="1"/>
</dbReference>
<keyword evidence="1" id="KW-0934">Plastid</keyword>
<sequence length="193" mass="22730">MAFNIYTVKHPLVLNWTSTLNNLDIESQSIKNEIRHKIGISLVYEAMRKAIKIQNLYIKNLDYIHDIHFVCNSPINIICPDFNLYQLFKHHLEYFIPNVLIYPIILCSDQQIIDMTSPHIKKNYENINKNLLILEEYLEAKKITTILNYISKKHKDTKNIQICATITSAKEIQKLSKIYPQLHIYTTKLINDN</sequence>
<dbReference type="EMBL" id="LT622864">
    <property type="protein sequence ID" value="SCW21654.1"/>
    <property type="molecule type" value="Genomic_DNA"/>
</dbReference>
<dbReference type="GO" id="GO:0016757">
    <property type="term" value="F:glycosyltransferase activity"/>
    <property type="evidence" value="ECO:0007669"/>
    <property type="project" value="UniProtKB-KW"/>
</dbReference>
<proteinExistence type="predicted"/>
<dbReference type="InterPro" id="IPR029057">
    <property type="entry name" value="PRTase-like"/>
</dbReference>
<name>A0A1G4NSQ8_9FLOR</name>
<gene>
    <name evidence="1" type="primary">upp</name>
    <name evidence="1" type="ORF">HV04060_241</name>
</gene>
<organism evidence="1">
    <name type="scientific">Dichotomaria marginata</name>
    <dbReference type="NCBI Taxonomy" id="268567"/>
    <lineage>
        <taxon>Eukaryota</taxon>
        <taxon>Rhodophyta</taxon>
        <taxon>Florideophyceae</taxon>
        <taxon>Nemaliophycidae</taxon>
        <taxon>Nemaliales</taxon>
        <taxon>Galaxauraceae</taxon>
        <taxon>Dichotomaria</taxon>
    </lineage>
</organism>
<protein>
    <submittedName>
        <fullName evidence="1">Uracil phosphoribosyltransferase</fullName>
    </submittedName>
</protein>
<keyword evidence="1" id="KW-0328">Glycosyltransferase</keyword>
<keyword evidence="1" id="KW-0150">Chloroplast</keyword>
<dbReference type="RefSeq" id="YP_009313400.1">
    <property type="nucleotide sequence ID" value="NC_031656.1"/>
</dbReference>
<geneLocation type="chloroplast" evidence="1"/>